<evidence type="ECO:0000313" key="2">
    <source>
        <dbReference type="EMBL" id="SHE40616.1"/>
    </source>
</evidence>
<dbReference type="Proteomes" id="UP000184368">
    <property type="component" value="Unassembled WGS sequence"/>
</dbReference>
<name>A0A1M4T7Z3_9BACT</name>
<dbReference type="RefSeq" id="WP_143157168.1">
    <property type="nucleotide sequence ID" value="NZ_FQUO01000001.1"/>
</dbReference>
<sequence>MQPGKKMMFIDGSNPKRPDRIKPEHLLTEGAVYTIASTYYDETDGHHYYFVEERMHIKPVCSYRAYRFIPVQDDTADEQQEPCDAEISIGIAG</sequence>
<gene>
    <name evidence="2" type="ORF">SAMN05444008_101354</name>
</gene>
<evidence type="ECO:0000313" key="3">
    <source>
        <dbReference type="Proteomes" id="UP000184368"/>
    </source>
</evidence>
<keyword evidence="3" id="KW-1185">Reference proteome</keyword>
<dbReference type="AlphaFoldDB" id="A0A1M4T7Z3"/>
<reference evidence="2 3" key="1">
    <citation type="submission" date="2016-11" db="EMBL/GenBank/DDBJ databases">
        <authorList>
            <person name="Jaros S."/>
            <person name="Januszkiewicz K."/>
            <person name="Wedrychowicz H."/>
        </authorList>
    </citation>
    <scope>NUCLEOTIDE SEQUENCE [LARGE SCALE GENOMIC DNA]</scope>
    <source>
        <strain evidence="2 3">DSM 26897</strain>
    </source>
</reference>
<dbReference type="STRING" id="1302690.BUE76_01340"/>
<protein>
    <submittedName>
        <fullName evidence="2">Uncharacterized protein</fullName>
    </submittedName>
</protein>
<evidence type="ECO:0000256" key="1">
    <source>
        <dbReference type="SAM" id="MobiDB-lite"/>
    </source>
</evidence>
<dbReference type="EMBL" id="FQUO01000001">
    <property type="protein sequence ID" value="SHE40616.1"/>
    <property type="molecule type" value="Genomic_DNA"/>
</dbReference>
<organism evidence="2 3">
    <name type="scientific">Cnuella takakiae</name>
    <dbReference type="NCBI Taxonomy" id="1302690"/>
    <lineage>
        <taxon>Bacteria</taxon>
        <taxon>Pseudomonadati</taxon>
        <taxon>Bacteroidota</taxon>
        <taxon>Chitinophagia</taxon>
        <taxon>Chitinophagales</taxon>
        <taxon>Chitinophagaceae</taxon>
        <taxon>Cnuella</taxon>
    </lineage>
</organism>
<accession>A0A1M4T7Z3</accession>
<feature type="region of interest" description="Disordered" evidence="1">
    <location>
        <begin position="1"/>
        <end position="21"/>
    </location>
</feature>
<proteinExistence type="predicted"/>